<dbReference type="KEGG" id="cbv:U729_2942"/>
<evidence type="ECO:0000313" key="3">
    <source>
        <dbReference type="Proteomes" id="UP000030635"/>
    </source>
</evidence>
<dbReference type="AlphaFoldDB" id="A0A0A7FYB1"/>
<organism evidence="2 3">
    <name type="scientific">Clostridium baratii str. Sullivan</name>
    <dbReference type="NCBI Taxonomy" id="1415775"/>
    <lineage>
        <taxon>Bacteria</taxon>
        <taxon>Bacillati</taxon>
        <taxon>Bacillota</taxon>
        <taxon>Clostridia</taxon>
        <taxon>Eubacteriales</taxon>
        <taxon>Clostridiaceae</taxon>
        <taxon>Clostridium</taxon>
    </lineage>
</organism>
<keyword evidence="3" id="KW-1185">Reference proteome</keyword>
<dbReference type="HOGENOM" id="CLU_2116675_0_0_9"/>
<reference evidence="2 3" key="1">
    <citation type="journal article" date="2015" name="Infect. Genet. Evol.">
        <title>Genomic sequences of six botulinum neurotoxin-producing strains representing three clostridial species illustrate the mobility and diversity of botulinum neurotoxin genes.</title>
        <authorList>
            <person name="Smith T.J."/>
            <person name="Hill K.K."/>
            <person name="Xie G."/>
            <person name="Foley B.T."/>
            <person name="Williamson C.H."/>
            <person name="Foster J.T."/>
            <person name="Johnson S.L."/>
            <person name="Chertkov O."/>
            <person name="Teshima H."/>
            <person name="Gibbons H.S."/>
            <person name="Johnsky L.A."/>
            <person name="Karavis M.A."/>
            <person name="Smith L.A."/>
        </authorList>
    </citation>
    <scope>NUCLEOTIDE SEQUENCE [LARGE SCALE GENOMIC DNA]</scope>
    <source>
        <strain evidence="2">Sullivan</strain>
    </source>
</reference>
<evidence type="ECO:0000256" key="1">
    <source>
        <dbReference type="SAM" id="Phobius"/>
    </source>
</evidence>
<name>A0A0A7FYB1_9CLOT</name>
<evidence type="ECO:0000313" key="2">
    <source>
        <dbReference type="EMBL" id="AIY83905.1"/>
    </source>
</evidence>
<feature type="transmembrane region" description="Helical" evidence="1">
    <location>
        <begin position="89"/>
        <end position="108"/>
    </location>
</feature>
<sequence length="114" mass="12880">MKKVNKGILTLLLAFIPLAIELLLILLTLYKNIGGVIWSTHFSIIILLFIIGMGLVSNKKLIQRIGIVALCVLTIFLGIMGYYDYIRWFSTIVGIVLFIYFAVVGMTMKKLKKL</sequence>
<keyword evidence="1" id="KW-0812">Transmembrane</keyword>
<dbReference type="RefSeq" id="WP_039316291.1">
    <property type="nucleotide sequence ID" value="NZ_CP006905.1"/>
</dbReference>
<dbReference type="STRING" id="1561.NPD11_85"/>
<keyword evidence="1" id="KW-0472">Membrane</keyword>
<dbReference type="EMBL" id="CP006905">
    <property type="protein sequence ID" value="AIY83905.1"/>
    <property type="molecule type" value="Genomic_DNA"/>
</dbReference>
<accession>A0A0A7FYB1</accession>
<keyword evidence="1" id="KW-1133">Transmembrane helix</keyword>
<dbReference type="GeneID" id="60853407"/>
<feature type="transmembrane region" description="Helical" evidence="1">
    <location>
        <begin position="36"/>
        <end position="56"/>
    </location>
</feature>
<feature type="transmembrane region" description="Helical" evidence="1">
    <location>
        <begin position="7"/>
        <end position="30"/>
    </location>
</feature>
<proteinExistence type="predicted"/>
<dbReference type="Proteomes" id="UP000030635">
    <property type="component" value="Chromosome"/>
</dbReference>
<feature type="transmembrane region" description="Helical" evidence="1">
    <location>
        <begin position="65"/>
        <end position="83"/>
    </location>
</feature>
<protein>
    <submittedName>
        <fullName evidence="2">Putative membrane protein</fullName>
    </submittedName>
</protein>
<gene>
    <name evidence="2" type="ORF">U729_2942</name>
</gene>